<evidence type="ECO:0000313" key="21">
    <source>
        <dbReference type="Ensembl" id="ENSCUSP00005022375.1"/>
    </source>
</evidence>
<evidence type="ECO:0000256" key="9">
    <source>
        <dbReference type="ARBA" id="ARBA00022989"/>
    </source>
</evidence>
<keyword evidence="13" id="KW-0350">Heme biosynthesis</keyword>
<dbReference type="AlphaFoldDB" id="A0A8C3V5T3"/>
<evidence type="ECO:0000256" key="10">
    <source>
        <dbReference type="ARBA" id="ARBA00023004"/>
    </source>
</evidence>
<comment type="catalytic activity">
    <reaction evidence="15">
        <text>glutathione(in) = glutathione(out)</text>
        <dbReference type="Rhea" id="RHEA:74819"/>
        <dbReference type="ChEBI" id="CHEBI:57925"/>
    </reaction>
</comment>
<gene>
    <name evidence="21" type="primary">SLC25A39</name>
</gene>
<dbReference type="GO" id="GO:0051537">
    <property type="term" value="F:2 iron, 2 sulfur cluster binding"/>
    <property type="evidence" value="ECO:0007669"/>
    <property type="project" value="UniProtKB-KW"/>
</dbReference>
<reference evidence="21" key="3">
    <citation type="submission" date="2025-09" db="UniProtKB">
        <authorList>
            <consortium name="Ensembl"/>
        </authorList>
    </citation>
    <scope>IDENTIFICATION</scope>
</reference>
<keyword evidence="3 19" id="KW-0813">Transport</keyword>
<keyword evidence="6" id="KW-0479">Metal-binding</keyword>
<dbReference type="PANTHER" id="PTHR45760:SF1">
    <property type="entry name" value="MITOCHONDRIAL GLUTATHIONE TRANSPORTER SLC25A39-RELATED"/>
    <property type="match status" value="1"/>
</dbReference>
<dbReference type="Proteomes" id="UP000694563">
    <property type="component" value="Chromosome 23"/>
</dbReference>
<evidence type="ECO:0000256" key="1">
    <source>
        <dbReference type="ARBA" id="ARBA00004448"/>
    </source>
</evidence>
<feature type="chain" id="PRO_5034459183" description="Mitochondrial glutathione transporter SLC25A39" evidence="20">
    <location>
        <begin position="21"/>
        <end position="401"/>
    </location>
</feature>
<evidence type="ECO:0000256" key="18">
    <source>
        <dbReference type="PROSITE-ProRule" id="PRU00282"/>
    </source>
</evidence>
<evidence type="ECO:0000256" key="11">
    <source>
        <dbReference type="ARBA" id="ARBA00023014"/>
    </source>
</evidence>
<dbReference type="PANTHER" id="PTHR45760">
    <property type="entry name" value="FI19922P1-RELATED"/>
    <property type="match status" value="1"/>
</dbReference>
<name>A0A8C3V5T3_CATUS</name>
<dbReference type="InterPro" id="IPR045315">
    <property type="entry name" value="Mtm1-like"/>
</dbReference>
<dbReference type="InterPro" id="IPR018108">
    <property type="entry name" value="MCP_transmembrane"/>
</dbReference>
<sequence length="401" mass="43712">MAPSSSRLGALLGELGWCLALSFPSAARCRGVSGSPQPSRGSACCWLFPHRLGSSLHAAPHGLCPLLWAQQAGAALRVWLLEDVTALGSAVLGVGQRGRVSCVMVLLLFAASGKCFLYCNGLMDHLYVCQNGNGCSAWYKAPGHFTGTLDAFVKITRNEGLRSLWSGLPPTLVMAVPATVIYFTAYDQLRDYLHARMGSWSHSIPLLAGALARLGAVTVISPLELIRTKLQSQQLSYRELRACIRSAVAQDGWLSLWRGWGPTVLRDVPFSALYWFNYELVRTWLCGQPWLDGATFTVSFTSGAISGTVAAVLTLPFDVVKTQRQIELGDSEVHPVKASKPSSTWLLMQRIRAESGTRGLFAGFLPRVIKVAPACAIMISTYEFGKSFFQKLNQEQQLRGL</sequence>
<evidence type="ECO:0000256" key="4">
    <source>
        <dbReference type="ARBA" id="ARBA00022692"/>
    </source>
</evidence>
<proteinExistence type="inferred from homology"/>
<evidence type="ECO:0000256" key="8">
    <source>
        <dbReference type="ARBA" id="ARBA00022792"/>
    </source>
</evidence>
<keyword evidence="22" id="KW-1185">Reference proteome</keyword>
<evidence type="ECO:0000256" key="14">
    <source>
        <dbReference type="ARBA" id="ARBA00023136"/>
    </source>
</evidence>
<dbReference type="PRINTS" id="PR00926">
    <property type="entry name" value="MITOCARRIER"/>
</dbReference>
<dbReference type="PROSITE" id="PS50920">
    <property type="entry name" value="SOLCAR"/>
    <property type="match status" value="3"/>
</dbReference>
<accession>A0A8C3V5T3</accession>
<dbReference type="SUPFAM" id="SSF103506">
    <property type="entry name" value="Mitochondrial carrier"/>
    <property type="match status" value="1"/>
</dbReference>
<dbReference type="InterPro" id="IPR023395">
    <property type="entry name" value="MCP_dom_sf"/>
</dbReference>
<evidence type="ECO:0000256" key="12">
    <source>
        <dbReference type="ARBA" id="ARBA00023128"/>
    </source>
</evidence>
<evidence type="ECO:0000256" key="15">
    <source>
        <dbReference type="ARBA" id="ARBA00036017"/>
    </source>
</evidence>
<dbReference type="Gene3D" id="1.50.40.10">
    <property type="entry name" value="Mitochondrial carrier domain"/>
    <property type="match status" value="1"/>
</dbReference>
<evidence type="ECO:0000256" key="20">
    <source>
        <dbReference type="SAM" id="SignalP"/>
    </source>
</evidence>
<evidence type="ECO:0000256" key="3">
    <source>
        <dbReference type="ARBA" id="ARBA00022448"/>
    </source>
</evidence>
<evidence type="ECO:0000256" key="19">
    <source>
        <dbReference type="RuleBase" id="RU000488"/>
    </source>
</evidence>
<dbReference type="Ensembl" id="ENSCUST00005023169.1">
    <property type="protein sequence ID" value="ENSCUSP00005022375.1"/>
    <property type="gene ID" value="ENSCUSG00005014144.1"/>
</dbReference>
<keyword evidence="20" id="KW-0732">Signal</keyword>
<dbReference type="InterPro" id="IPR002067">
    <property type="entry name" value="MCP"/>
</dbReference>
<evidence type="ECO:0000256" key="2">
    <source>
        <dbReference type="ARBA" id="ARBA00006375"/>
    </source>
</evidence>
<feature type="signal peptide" evidence="20">
    <location>
        <begin position="1"/>
        <end position="20"/>
    </location>
</feature>
<evidence type="ECO:0000256" key="6">
    <source>
        <dbReference type="ARBA" id="ARBA00022723"/>
    </source>
</evidence>
<dbReference type="GO" id="GO:0005743">
    <property type="term" value="C:mitochondrial inner membrane"/>
    <property type="evidence" value="ECO:0007669"/>
    <property type="project" value="UniProtKB-SubCell"/>
</dbReference>
<comment type="subcellular location">
    <subcellularLocation>
        <location evidence="1">Mitochondrion inner membrane</location>
        <topology evidence="1">Multi-pass membrane protein</topology>
    </subcellularLocation>
</comment>
<feature type="repeat" description="Solcar" evidence="18">
    <location>
        <begin position="100"/>
        <end position="192"/>
    </location>
</feature>
<organism evidence="21 22">
    <name type="scientific">Catharus ustulatus</name>
    <name type="common">Russet-backed thrush</name>
    <name type="synonym">Hylocichla ustulatus</name>
    <dbReference type="NCBI Taxonomy" id="91951"/>
    <lineage>
        <taxon>Eukaryota</taxon>
        <taxon>Metazoa</taxon>
        <taxon>Chordata</taxon>
        <taxon>Craniata</taxon>
        <taxon>Vertebrata</taxon>
        <taxon>Euteleostomi</taxon>
        <taxon>Archelosauria</taxon>
        <taxon>Archosauria</taxon>
        <taxon>Dinosauria</taxon>
        <taxon>Saurischia</taxon>
        <taxon>Theropoda</taxon>
        <taxon>Coelurosauria</taxon>
        <taxon>Aves</taxon>
        <taxon>Neognathae</taxon>
        <taxon>Neoaves</taxon>
        <taxon>Telluraves</taxon>
        <taxon>Australaves</taxon>
        <taxon>Passeriformes</taxon>
        <taxon>Turdidae</taxon>
        <taxon>Catharus</taxon>
    </lineage>
</organism>
<evidence type="ECO:0000256" key="5">
    <source>
        <dbReference type="ARBA" id="ARBA00022714"/>
    </source>
</evidence>
<feature type="repeat" description="Solcar" evidence="18">
    <location>
        <begin position="294"/>
        <end position="388"/>
    </location>
</feature>
<evidence type="ECO:0000256" key="7">
    <source>
        <dbReference type="ARBA" id="ARBA00022737"/>
    </source>
</evidence>
<protein>
    <recommendedName>
        <fullName evidence="17">Mitochondrial glutathione transporter SLC25A39</fullName>
    </recommendedName>
    <alternativeName>
        <fullName evidence="16">Solute carrier family 25 member 39</fullName>
    </alternativeName>
</protein>
<feature type="repeat" description="Solcar" evidence="18">
    <location>
        <begin position="200"/>
        <end position="284"/>
    </location>
</feature>
<dbReference type="GO" id="GO:0006783">
    <property type="term" value="P:heme biosynthetic process"/>
    <property type="evidence" value="ECO:0007669"/>
    <property type="project" value="UniProtKB-KW"/>
</dbReference>
<reference evidence="21" key="2">
    <citation type="submission" date="2025-08" db="UniProtKB">
        <authorList>
            <consortium name="Ensembl"/>
        </authorList>
    </citation>
    <scope>IDENTIFICATION</scope>
</reference>
<reference evidence="21" key="1">
    <citation type="submission" date="2020-10" db="EMBL/GenBank/DDBJ databases">
        <title>Catharus ustulatus (Swainson's thrush) genome, bCatUst1, primary haplotype v2.</title>
        <authorList>
            <person name="Delmore K."/>
            <person name="Vafadar M."/>
            <person name="Formenti G."/>
            <person name="Chow W."/>
            <person name="Pelan S."/>
            <person name="Howe K."/>
            <person name="Rhie A."/>
            <person name="Mountcastle J."/>
            <person name="Haase B."/>
            <person name="Fedrigo O."/>
            <person name="Jarvis E.D."/>
        </authorList>
    </citation>
    <scope>NUCLEOTIDE SEQUENCE [LARGE SCALE GENOMIC DNA]</scope>
</reference>
<evidence type="ECO:0000256" key="17">
    <source>
        <dbReference type="ARBA" id="ARBA00044796"/>
    </source>
</evidence>
<evidence type="ECO:0000256" key="13">
    <source>
        <dbReference type="ARBA" id="ARBA00023133"/>
    </source>
</evidence>
<dbReference type="Pfam" id="PF00153">
    <property type="entry name" value="Mito_carr"/>
    <property type="match status" value="3"/>
</dbReference>
<keyword evidence="8" id="KW-0999">Mitochondrion inner membrane</keyword>
<dbReference type="GO" id="GO:1990542">
    <property type="term" value="P:mitochondrial transmembrane transport"/>
    <property type="evidence" value="ECO:0007669"/>
    <property type="project" value="InterPro"/>
</dbReference>
<keyword evidence="10" id="KW-0408">Iron</keyword>
<keyword evidence="5" id="KW-0001">2Fe-2S</keyword>
<keyword evidence="11" id="KW-0411">Iron-sulfur</keyword>
<keyword evidence="9" id="KW-1133">Transmembrane helix</keyword>
<keyword evidence="7" id="KW-0677">Repeat</keyword>
<evidence type="ECO:0000256" key="16">
    <source>
        <dbReference type="ARBA" id="ARBA00041895"/>
    </source>
</evidence>
<keyword evidence="12" id="KW-0496">Mitochondrion</keyword>
<evidence type="ECO:0000313" key="22">
    <source>
        <dbReference type="Proteomes" id="UP000694563"/>
    </source>
</evidence>
<comment type="similarity">
    <text evidence="2 19">Belongs to the mitochondrial carrier (TC 2.A.29) family.</text>
</comment>
<dbReference type="GO" id="GO:0046872">
    <property type="term" value="F:metal ion binding"/>
    <property type="evidence" value="ECO:0007669"/>
    <property type="project" value="UniProtKB-KW"/>
</dbReference>
<keyword evidence="4 18" id="KW-0812">Transmembrane</keyword>
<keyword evidence="14 18" id="KW-0472">Membrane</keyword>